<reference evidence="2 3" key="1">
    <citation type="submission" date="2020-08" db="EMBL/GenBank/DDBJ databases">
        <title>Bridging the membrane lipid divide: bacteria of the FCB group superphylum have the potential to synthesize archaeal ether lipids.</title>
        <authorList>
            <person name="Villanueva L."/>
            <person name="Von Meijenfeldt F.A.B."/>
            <person name="Westbye A.B."/>
            <person name="Yadav S."/>
            <person name="Hopmans E.C."/>
            <person name="Dutilh B.E."/>
            <person name="Sinninghe Damste J.S."/>
        </authorList>
    </citation>
    <scope>NUCLEOTIDE SEQUENCE [LARGE SCALE GENOMIC DNA]</scope>
    <source>
        <strain evidence="2">NIOZ-UU27</strain>
    </source>
</reference>
<dbReference type="SUPFAM" id="SSF50118">
    <property type="entry name" value="Cell growth inhibitor/plasmid maintenance toxic component"/>
    <property type="match status" value="1"/>
</dbReference>
<dbReference type="InterPro" id="IPR003477">
    <property type="entry name" value="PemK-like"/>
</dbReference>
<dbReference type="EMBL" id="JACNJD010000214">
    <property type="protein sequence ID" value="MBC8177512.1"/>
    <property type="molecule type" value="Genomic_DNA"/>
</dbReference>
<keyword evidence="1" id="KW-0378">Hydrolase</keyword>
<gene>
    <name evidence="2" type="ORF">H8E19_08910</name>
</gene>
<name>A0A8J6MYH7_9DELT</name>
<dbReference type="GO" id="GO:0016075">
    <property type="term" value="P:rRNA catabolic process"/>
    <property type="evidence" value="ECO:0007669"/>
    <property type="project" value="TreeGrafter"/>
</dbReference>
<dbReference type="GO" id="GO:0006402">
    <property type="term" value="P:mRNA catabolic process"/>
    <property type="evidence" value="ECO:0007669"/>
    <property type="project" value="TreeGrafter"/>
</dbReference>
<dbReference type="Pfam" id="PF02452">
    <property type="entry name" value="PemK_toxin"/>
    <property type="match status" value="1"/>
</dbReference>
<dbReference type="InterPro" id="IPR011067">
    <property type="entry name" value="Plasmid_toxin/cell-grow_inhib"/>
</dbReference>
<evidence type="ECO:0000313" key="2">
    <source>
        <dbReference type="EMBL" id="MBC8177512.1"/>
    </source>
</evidence>
<dbReference type="EC" id="3.1.-.-" evidence="1"/>
<comment type="caution">
    <text evidence="2">The sequence shown here is derived from an EMBL/GenBank/DDBJ whole genome shotgun (WGS) entry which is preliminary data.</text>
</comment>
<comment type="function">
    <text evidence="1">Toxic component of a type II toxin-antitoxin (TA) system.</text>
</comment>
<evidence type="ECO:0000256" key="1">
    <source>
        <dbReference type="PIRNR" id="PIRNR033490"/>
    </source>
</evidence>
<evidence type="ECO:0000313" key="3">
    <source>
        <dbReference type="Proteomes" id="UP000650524"/>
    </source>
</evidence>
<dbReference type="GO" id="GO:0003677">
    <property type="term" value="F:DNA binding"/>
    <property type="evidence" value="ECO:0007669"/>
    <property type="project" value="InterPro"/>
</dbReference>
<comment type="similarity">
    <text evidence="1">Belongs to the PemK/MazF family.</text>
</comment>
<keyword evidence="1" id="KW-0540">Nuclease</keyword>
<organism evidence="2 3">
    <name type="scientific">Candidatus Desulfacyla euxinica</name>
    <dbReference type="NCBI Taxonomy" id="2841693"/>
    <lineage>
        <taxon>Bacteria</taxon>
        <taxon>Deltaproteobacteria</taxon>
        <taxon>Candidatus Desulfacyla</taxon>
    </lineage>
</organism>
<dbReference type="PANTHER" id="PTHR33988:SF2">
    <property type="entry name" value="ENDORIBONUCLEASE MAZF"/>
    <property type="match status" value="1"/>
</dbReference>
<keyword evidence="1" id="KW-0255">Endonuclease</keyword>
<dbReference type="GO" id="GO:0004521">
    <property type="term" value="F:RNA endonuclease activity"/>
    <property type="evidence" value="ECO:0007669"/>
    <property type="project" value="TreeGrafter"/>
</dbReference>
<protein>
    <recommendedName>
        <fullName evidence="1">mRNA interferase</fullName>
        <ecNumber evidence="1">3.1.-.-</ecNumber>
    </recommendedName>
</protein>
<sequence length="118" mass="12642">MVNLGQGDIYWVRFGHPGDSGPSGKRPAVVIQNNLLNRSNIRTTVVTLLTSNLKLGAVPGNVRLKKGETNLPKSSVAVVSQMATVDKGRLLEKIGTLNRQAAEEIVKGCRDVISPPRG</sequence>
<dbReference type="GO" id="GO:0016787">
    <property type="term" value="F:hydrolase activity"/>
    <property type="evidence" value="ECO:0007669"/>
    <property type="project" value="UniProtKB-KW"/>
</dbReference>
<accession>A0A8J6MYH7</accession>
<dbReference type="AlphaFoldDB" id="A0A8J6MYH7"/>
<proteinExistence type="inferred from homology"/>
<dbReference type="Gene3D" id="2.30.30.110">
    <property type="match status" value="1"/>
</dbReference>
<dbReference type="PIRSF" id="PIRSF033490">
    <property type="entry name" value="MazF"/>
    <property type="match status" value="1"/>
</dbReference>
<dbReference type="Proteomes" id="UP000650524">
    <property type="component" value="Unassembled WGS sequence"/>
</dbReference>
<dbReference type="PANTHER" id="PTHR33988">
    <property type="entry name" value="ENDORIBONUCLEASE MAZF-RELATED"/>
    <property type="match status" value="1"/>
</dbReference>